<protein>
    <submittedName>
        <fullName evidence="2">Uncharacterized protein</fullName>
    </submittedName>
</protein>
<feature type="compositionally biased region" description="Low complexity" evidence="1">
    <location>
        <begin position="28"/>
        <end position="51"/>
    </location>
</feature>
<evidence type="ECO:0000313" key="3">
    <source>
        <dbReference type="Proteomes" id="UP000053144"/>
    </source>
</evidence>
<dbReference type="EMBL" id="CM003372">
    <property type="protein sequence ID" value="KOM34545.1"/>
    <property type="molecule type" value="Genomic_DNA"/>
</dbReference>
<evidence type="ECO:0000313" key="2">
    <source>
        <dbReference type="EMBL" id="KOM34545.1"/>
    </source>
</evidence>
<feature type="region of interest" description="Disordered" evidence="1">
    <location>
        <begin position="1"/>
        <end position="99"/>
    </location>
</feature>
<feature type="compositionally biased region" description="Basic and acidic residues" evidence="1">
    <location>
        <begin position="1"/>
        <end position="13"/>
    </location>
</feature>
<reference evidence="3" key="1">
    <citation type="journal article" date="2015" name="Proc. Natl. Acad. Sci. U.S.A.">
        <title>Genome sequencing of adzuki bean (Vigna angularis) provides insight into high starch and low fat accumulation and domestication.</title>
        <authorList>
            <person name="Yang K."/>
            <person name="Tian Z."/>
            <person name="Chen C."/>
            <person name="Luo L."/>
            <person name="Zhao B."/>
            <person name="Wang Z."/>
            <person name="Yu L."/>
            <person name="Li Y."/>
            <person name="Sun Y."/>
            <person name="Li W."/>
            <person name="Chen Y."/>
            <person name="Li Y."/>
            <person name="Zhang Y."/>
            <person name="Ai D."/>
            <person name="Zhao J."/>
            <person name="Shang C."/>
            <person name="Ma Y."/>
            <person name="Wu B."/>
            <person name="Wang M."/>
            <person name="Gao L."/>
            <person name="Sun D."/>
            <person name="Zhang P."/>
            <person name="Guo F."/>
            <person name="Wang W."/>
            <person name="Li Y."/>
            <person name="Wang J."/>
            <person name="Varshney R.K."/>
            <person name="Wang J."/>
            <person name="Ling H.Q."/>
            <person name="Wan P."/>
        </authorList>
    </citation>
    <scope>NUCLEOTIDE SEQUENCE</scope>
    <source>
        <strain evidence="3">cv. Jingnong 6</strain>
    </source>
</reference>
<dbReference type="Gramene" id="KOM34545">
    <property type="protein sequence ID" value="KOM34545"/>
    <property type="gene ID" value="LR48_Vigan02g069500"/>
</dbReference>
<feature type="region of interest" description="Disordered" evidence="1">
    <location>
        <begin position="191"/>
        <end position="232"/>
    </location>
</feature>
<organism evidence="2 3">
    <name type="scientific">Phaseolus angularis</name>
    <name type="common">Azuki bean</name>
    <name type="synonym">Vigna angularis</name>
    <dbReference type="NCBI Taxonomy" id="3914"/>
    <lineage>
        <taxon>Eukaryota</taxon>
        <taxon>Viridiplantae</taxon>
        <taxon>Streptophyta</taxon>
        <taxon>Embryophyta</taxon>
        <taxon>Tracheophyta</taxon>
        <taxon>Spermatophyta</taxon>
        <taxon>Magnoliopsida</taxon>
        <taxon>eudicotyledons</taxon>
        <taxon>Gunneridae</taxon>
        <taxon>Pentapetalae</taxon>
        <taxon>rosids</taxon>
        <taxon>fabids</taxon>
        <taxon>Fabales</taxon>
        <taxon>Fabaceae</taxon>
        <taxon>Papilionoideae</taxon>
        <taxon>50 kb inversion clade</taxon>
        <taxon>NPAAA clade</taxon>
        <taxon>indigoferoid/millettioid clade</taxon>
        <taxon>Phaseoleae</taxon>
        <taxon>Vigna</taxon>
    </lineage>
</organism>
<proteinExistence type="predicted"/>
<accession>A0A0L9TVH0</accession>
<evidence type="ECO:0000256" key="1">
    <source>
        <dbReference type="SAM" id="MobiDB-lite"/>
    </source>
</evidence>
<dbReference type="Proteomes" id="UP000053144">
    <property type="component" value="Chromosome 2"/>
</dbReference>
<dbReference type="AlphaFoldDB" id="A0A0L9TVH0"/>
<gene>
    <name evidence="2" type="ORF">LR48_Vigan02g069500</name>
</gene>
<feature type="compositionally biased region" description="Basic and acidic residues" evidence="1">
    <location>
        <begin position="191"/>
        <end position="200"/>
    </location>
</feature>
<name>A0A0L9TVH0_PHAAN</name>
<feature type="compositionally biased region" description="Low complexity" evidence="1">
    <location>
        <begin position="70"/>
        <end position="90"/>
    </location>
</feature>
<sequence length="232" mass="24965">MTGEGSEHRDKGKGVARPKTRQRQAPNTPSSYPCSTPSSYPCSTPSSTPTTDILPPPVIITLTAPPDPTSIPSSSCIPPSEIATPYVDPDSPGDGDGVDLPLHDRPWIQPYGMPVMQGSALTGWVSTFGTLYSLIGIQQSFAISVLQPRGTELLKRVAPCILAQALGWAVHVDRVFAQTHVQKGTNQFVDERSRKTHEEFSTSLSMVRSEHGSAPTPDGASNEDDDIRRTQC</sequence>